<sequence>MAGAVLVALALAGCGGRAAGDAFLHRAGLPAVSQEVGPELDGALAAEVEEALGLGGASWRAAEGRAVHIKEALRPTFASMPKNEHGKLGHAAVRYVLHRLFVSRHGWFIQGLHAEGEGGAEGGGGSGLLHDQVPEHVQSLFERRVGQHGLGLEELTVLAATLEHLVHNEVSNHLNATFRLFGAGGDESVQGEKALEMLDAYMAVYIFGGNISGMPATHVRSLMRNIGQMYPTWPHTQEWVRGVYNETVPSSRRSGMGFGDVVGVAEQVGERYGRWQNAECLDLKRKLEGYGDASTGRVRLVDFYSGAVRDGQWQFSESVAYLRELGALDESDAANPRVIIPNYINSPSNCVASSSYYSVCCINECEDLLGHLEEQVGAPEARPSQLSALVAALPSATRQAGRTLPAPLLARLDEVAEHHGGRVPLHGRLFAQWLHLAYPMECPFPHVAGAVNAVRAVQFTKATGHSATLNETEIRQQIREAPEPSADAGAEEGVCSIATCGMWTMKEELIAGPAVAPAARGRHGAASALVRGVLGLAAVVSSGLAVLRTAGSACGAASIDKLDKFV</sequence>
<organism evidence="2 3">
    <name type="scientific">Prorocentrum cordatum</name>
    <dbReference type="NCBI Taxonomy" id="2364126"/>
    <lineage>
        <taxon>Eukaryota</taxon>
        <taxon>Sar</taxon>
        <taxon>Alveolata</taxon>
        <taxon>Dinophyceae</taxon>
        <taxon>Prorocentrales</taxon>
        <taxon>Prorocentraceae</taxon>
        <taxon>Prorocentrum</taxon>
    </lineage>
</organism>
<reference evidence="2" key="1">
    <citation type="submission" date="2023-10" db="EMBL/GenBank/DDBJ databases">
        <authorList>
            <person name="Chen Y."/>
            <person name="Shah S."/>
            <person name="Dougan E. K."/>
            <person name="Thang M."/>
            <person name="Chan C."/>
        </authorList>
    </citation>
    <scope>NUCLEOTIDE SEQUENCE [LARGE SCALE GENOMIC DNA]</scope>
</reference>
<keyword evidence="1" id="KW-0732">Signal</keyword>
<evidence type="ECO:0000313" key="3">
    <source>
        <dbReference type="Proteomes" id="UP001189429"/>
    </source>
</evidence>
<feature type="signal peptide" evidence="1">
    <location>
        <begin position="1"/>
        <end position="20"/>
    </location>
</feature>
<gene>
    <name evidence="2" type="ORF">PCOR1329_LOCUS67280</name>
</gene>
<accession>A0ABN9WK05</accession>
<comment type="caution">
    <text evidence="2">The sequence shown here is derived from an EMBL/GenBank/DDBJ whole genome shotgun (WGS) entry which is preliminary data.</text>
</comment>
<evidence type="ECO:0000256" key="1">
    <source>
        <dbReference type="SAM" id="SignalP"/>
    </source>
</evidence>
<evidence type="ECO:0008006" key="4">
    <source>
        <dbReference type="Google" id="ProtNLM"/>
    </source>
</evidence>
<evidence type="ECO:0000313" key="2">
    <source>
        <dbReference type="EMBL" id="CAK0885768.1"/>
    </source>
</evidence>
<proteinExistence type="predicted"/>
<dbReference type="EMBL" id="CAUYUJ010018715">
    <property type="protein sequence ID" value="CAK0885768.1"/>
    <property type="molecule type" value="Genomic_DNA"/>
</dbReference>
<dbReference type="Proteomes" id="UP001189429">
    <property type="component" value="Unassembled WGS sequence"/>
</dbReference>
<feature type="chain" id="PRO_5046415151" description="Phospholipase B-like" evidence="1">
    <location>
        <begin position="21"/>
        <end position="566"/>
    </location>
</feature>
<name>A0ABN9WK05_9DINO</name>
<protein>
    <recommendedName>
        <fullName evidence="4">Phospholipase B-like</fullName>
    </recommendedName>
</protein>
<keyword evidence="3" id="KW-1185">Reference proteome</keyword>